<reference evidence="1" key="1">
    <citation type="submission" date="2021-02" db="EMBL/GenBank/DDBJ databases">
        <authorList>
            <person name="Nieuwenhuis M."/>
            <person name="Van De Peppel L.J.J."/>
        </authorList>
    </citation>
    <scope>NUCLEOTIDE SEQUENCE</scope>
    <source>
        <strain evidence="1">D49</strain>
    </source>
</reference>
<dbReference type="Proteomes" id="UP000717328">
    <property type="component" value="Unassembled WGS sequence"/>
</dbReference>
<evidence type="ECO:0000313" key="2">
    <source>
        <dbReference type="Proteomes" id="UP000717328"/>
    </source>
</evidence>
<name>A0A9P7GLX4_9AGAR</name>
<organism evidence="1 2">
    <name type="scientific">Sphagnurus paluster</name>
    <dbReference type="NCBI Taxonomy" id="117069"/>
    <lineage>
        <taxon>Eukaryota</taxon>
        <taxon>Fungi</taxon>
        <taxon>Dikarya</taxon>
        <taxon>Basidiomycota</taxon>
        <taxon>Agaricomycotina</taxon>
        <taxon>Agaricomycetes</taxon>
        <taxon>Agaricomycetidae</taxon>
        <taxon>Agaricales</taxon>
        <taxon>Tricholomatineae</taxon>
        <taxon>Lyophyllaceae</taxon>
        <taxon>Sphagnurus</taxon>
    </lineage>
</organism>
<dbReference type="EMBL" id="JABCKI010000759">
    <property type="protein sequence ID" value="KAG5649720.1"/>
    <property type="molecule type" value="Genomic_DNA"/>
</dbReference>
<gene>
    <name evidence="1" type="ORF">H0H81_002374</name>
</gene>
<dbReference type="AlphaFoldDB" id="A0A9P7GLX4"/>
<reference evidence="1" key="2">
    <citation type="submission" date="2021-10" db="EMBL/GenBank/DDBJ databases">
        <title>Phylogenomics reveals ancestral predisposition of the termite-cultivated fungus Termitomyces towards a domesticated lifestyle.</title>
        <authorList>
            <person name="Auxier B."/>
            <person name="Grum-Grzhimaylo A."/>
            <person name="Cardenas M.E."/>
            <person name="Lodge J.D."/>
            <person name="Laessoe T."/>
            <person name="Pedersen O."/>
            <person name="Smith M.E."/>
            <person name="Kuyper T.W."/>
            <person name="Franco-Molano E.A."/>
            <person name="Baroni T.J."/>
            <person name="Aanen D.K."/>
        </authorList>
    </citation>
    <scope>NUCLEOTIDE SEQUENCE</scope>
    <source>
        <strain evidence="1">D49</strain>
    </source>
</reference>
<keyword evidence="2" id="KW-1185">Reference proteome</keyword>
<proteinExistence type="predicted"/>
<sequence length="283" mass="33347">MNPASGVDFPQDLIYPILFYVKDLNFLWTDCREVSREFARAAERVFLVRHLQRTRLTINLGIFSPFLPPNMSKNMPMGTCPALQGGKIALSSSFTFSRLDPTNPSRAIFADIDLCESEFEEELESRLRLRLGLGRERMPQRSQLAVHIRRDWINDTALPGFALNLDGEKPEVSFEWHGMCSALFREERKLDRSAAWVEGRKPYIDEMRQRVDDGEMGEMELMRELMGQYGKMTDKNRKDIRRERIAREVKEREGIEYQWRENEDTRVLEDLKNLRWIVLWNRP</sequence>
<accession>A0A9P7GLX4</accession>
<protein>
    <submittedName>
        <fullName evidence="1">Uncharacterized protein</fullName>
    </submittedName>
</protein>
<dbReference type="OrthoDB" id="2967395at2759"/>
<comment type="caution">
    <text evidence="1">The sequence shown here is derived from an EMBL/GenBank/DDBJ whole genome shotgun (WGS) entry which is preliminary data.</text>
</comment>
<evidence type="ECO:0000313" key="1">
    <source>
        <dbReference type="EMBL" id="KAG5649720.1"/>
    </source>
</evidence>